<dbReference type="OrthoDB" id="10690126at2759"/>
<proteinExistence type="predicted"/>
<keyword evidence="3" id="KW-1185">Reference proteome</keyword>
<evidence type="ECO:0000313" key="3">
    <source>
        <dbReference type="Proteomes" id="UP000075714"/>
    </source>
</evidence>
<reference evidence="3" key="1">
    <citation type="journal article" date="2016" name="Nat. Commun.">
        <title>The Gonium pectorale genome demonstrates co-option of cell cycle regulation during the evolution of multicellularity.</title>
        <authorList>
            <person name="Hanschen E.R."/>
            <person name="Marriage T.N."/>
            <person name="Ferris P.J."/>
            <person name="Hamaji T."/>
            <person name="Toyoda A."/>
            <person name="Fujiyama A."/>
            <person name="Neme R."/>
            <person name="Noguchi H."/>
            <person name="Minakuchi Y."/>
            <person name="Suzuki M."/>
            <person name="Kawai-Toyooka H."/>
            <person name="Smith D.R."/>
            <person name="Sparks H."/>
            <person name="Anderson J."/>
            <person name="Bakaric R."/>
            <person name="Luria V."/>
            <person name="Karger A."/>
            <person name="Kirschner M.W."/>
            <person name="Durand P.M."/>
            <person name="Michod R.E."/>
            <person name="Nozaki H."/>
            <person name="Olson B.J."/>
        </authorList>
    </citation>
    <scope>NUCLEOTIDE SEQUENCE [LARGE SCALE GENOMIC DNA]</scope>
    <source>
        <strain evidence="3">NIES-2863</strain>
    </source>
</reference>
<name>A0A150H2K3_GONPE</name>
<gene>
    <name evidence="2" type="ORF">GPECTOR_1g362</name>
</gene>
<comment type="caution">
    <text evidence="2">The sequence shown here is derived from an EMBL/GenBank/DDBJ whole genome shotgun (WGS) entry which is preliminary data.</text>
</comment>
<organism evidence="2 3">
    <name type="scientific">Gonium pectorale</name>
    <name type="common">Green alga</name>
    <dbReference type="NCBI Taxonomy" id="33097"/>
    <lineage>
        <taxon>Eukaryota</taxon>
        <taxon>Viridiplantae</taxon>
        <taxon>Chlorophyta</taxon>
        <taxon>core chlorophytes</taxon>
        <taxon>Chlorophyceae</taxon>
        <taxon>CS clade</taxon>
        <taxon>Chlamydomonadales</taxon>
        <taxon>Volvocaceae</taxon>
        <taxon>Gonium</taxon>
    </lineage>
</organism>
<protein>
    <submittedName>
        <fullName evidence="2">Uncharacterized protein</fullName>
    </submittedName>
</protein>
<dbReference type="AlphaFoldDB" id="A0A150H2K3"/>
<dbReference type="GO" id="GO:0005930">
    <property type="term" value="C:axoneme"/>
    <property type="evidence" value="ECO:0007669"/>
    <property type="project" value="UniProtKB-SubCell"/>
</dbReference>
<dbReference type="InterPro" id="IPR032675">
    <property type="entry name" value="LRR_dom_sf"/>
</dbReference>
<dbReference type="Gene3D" id="3.80.10.10">
    <property type="entry name" value="Ribonuclease Inhibitor"/>
    <property type="match status" value="1"/>
</dbReference>
<comment type="subcellular location">
    <subcellularLocation>
        <location evidence="1">Cytoplasm</location>
        <location evidence="1">Cytoskeleton</location>
        <location evidence="1">Cilium axoneme</location>
    </subcellularLocation>
</comment>
<dbReference type="Proteomes" id="UP000075714">
    <property type="component" value="Unassembled WGS sequence"/>
</dbReference>
<dbReference type="EMBL" id="LSYV01000002">
    <property type="protein sequence ID" value="KXZ56407.1"/>
    <property type="molecule type" value="Genomic_DNA"/>
</dbReference>
<sequence>MVDTGVEGTRQSAPLLLASSPFSSAAAQSGRLAGAAAAAAQSDRLRPAAGTVATAAPLSLPPTTRRRRGALKLSLKGPGASGWRVAARQDLHALAALAPPLRRSGWHLRQLELQLDVAAFVEPAGGGGGNRGEGALAAAGPASPAPAPAAGTGGGCTAGCRPVCCANKIGLMELATALAALGPHLERLELYGSAAPSAAASPRGFPSRPALPLDLPPDFWSGLADMGGLPELSYLMLAGASAAGLVGARTVAVDGPGRPGLPGLRGLAVSFLDLTLPALFACACPAGLTSLTVFRFKQGCRPLRTSFPGLAEVTVRDWPAGTELAPLQGLPGLCRLTLVPHSQYSAAEGPAVAANLHHLAQMSTVQASYLLPSRRRGDRAPRVFDGLRSLEVLTVDSAYSSWDVLASLRLAAPSLVRLRSLTLRHATRVTPEALRCLLLEPPAPKPSFFSFSSCSFASSSACAPGAAGSGGLSAALQSLVLDRCRGPGLDHRVSALPARLGRPSLRLEWVPECAAEGAGVDAGPLPEGGRRGGAVIVVVLAVLVFVQCS</sequence>
<evidence type="ECO:0000256" key="1">
    <source>
        <dbReference type="ARBA" id="ARBA00004430"/>
    </source>
</evidence>
<accession>A0A150H2K3</accession>
<evidence type="ECO:0000313" key="2">
    <source>
        <dbReference type="EMBL" id="KXZ56407.1"/>
    </source>
</evidence>